<keyword evidence="1" id="KW-0067">ATP-binding</keyword>
<dbReference type="InterPro" id="IPR011009">
    <property type="entry name" value="Kinase-like_dom_sf"/>
</dbReference>
<dbReference type="PROSITE" id="PS50011">
    <property type="entry name" value="PROTEIN_KINASE_DOM"/>
    <property type="match status" value="1"/>
</dbReference>
<dbReference type="PANTHER" id="PTHR27006:SF606">
    <property type="entry name" value="INTERLEUKIN-1 RECEPTOR-ASSOCIATED KINASE 4"/>
    <property type="match status" value="1"/>
</dbReference>
<dbReference type="SUPFAM" id="SSF56112">
    <property type="entry name" value="Protein kinase-like (PK-like)"/>
    <property type="match status" value="1"/>
</dbReference>
<dbReference type="PROSITE" id="PS00107">
    <property type="entry name" value="PROTEIN_KINASE_ATP"/>
    <property type="match status" value="1"/>
</dbReference>
<dbReference type="AlphaFoldDB" id="A0A8H4B1Q1"/>
<dbReference type="InterPro" id="IPR017441">
    <property type="entry name" value="Protein_kinase_ATP_BS"/>
</dbReference>
<name>A0A8H4B1Q1_GIGMA</name>
<dbReference type="EMBL" id="WTPW01000064">
    <property type="protein sequence ID" value="KAF0552610.1"/>
    <property type="molecule type" value="Genomic_DNA"/>
</dbReference>
<gene>
    <name evidence="3" type="ORF">F8M41_021467</name>
</gene>
<evidence type="ECO:0000313" key="4">
    <source>
        <dbReference type="Proteomes" id="UP000439903"/>
    </source>
</evidence>
<protein>
    <submittedName>
        <fullName evidence="3">Cyclin dependent kinase C</fullName>
    </submittedName>
</protein>
<keyword evidence="3" id="KW-0808">Transferase</keyword>
<accession>A0A8H4B1Q1</accession>
<dbReference type="InterPro" id="IPR000719">
    <property type="entry name" value="Prot_kinase_dom"/>
</dbReference>
<sequence length="106" mass="12164">MTALEKFIEKENIKSFSISSFNELTFLGAGGYGDVYHAYSEDRKEIVALKKVRNNAEESFTTFTREVKKINKFNHENIIKLYGVAKGMIYNFSIINLKCEVLSLIL</sequence>
<evidence type="ECO:0000256" key="1">
    <source>
        <dbReference type="PROSITE-ProRule" id="PRU10141"/>
    </source>
</evidence>
<proteinExistence type="predicted"/>
<dbReference type="GO" id="GO:0005524">
    <property type="term" value="F:ATP binding"/>
    <property type="evidence" value="ECO:0007669"/>
    <property type="project" value="UniProtKB-UniRule"/>
</dbReference>
<feature type="domain" description="Protein kinase" evidence="2">
    <location>
        <begin position="21"/>
        <end position="106"/>
    </location>
</feature>
<organism evidence="3 4">
    <name type="scientific">Gigaspora margarita</name>
    <dbReference type="NCBI Taxonomy" id="4874"/>
    <lineage>
        <taxon>Eukaryota</taxon>
        <taxon>Fungi</taxon>
        <taxon>Fungi incertae sedis</taxon>
        <taxon>Mucoromycota</taxon>
        <taxon>Glomeromycotina</taxon>
        <taxon>Glomeromycetes</taxon>
        <taxon>Diversisporales</taxon>
        <taxon>Gigasporaceae</taxon>
        <taxon>Gigaspora</taxon>
    </lineage>
</organism>
<evidence type="ECO:0000259" key="2">
    <source>
        <dbReference type="PROSITE" id="PS50011"/>
    </source>
</evidence>
<evidence type="ECO:0000313" key="3">
    <source>
        <dbReference type="EMBL" id="KAF0552610.1"/>
    </source>
</evidence>
<keyword evidence="1" id="KW-0547">Nucleotide-binding</keyword>
<feature type="binding site" evidence="1">
    <location>
        <position position="50"/>
    </location>
    <ligand>
        <name>ATP</name>
        <dbReference type="ChEBI" id="CHEBI:30616"/>
    </ligand>
</feature>
<dbReference type="PANTHER" id="PTHR27006">
    <property type="entry name" value="PROMASTIGOTE SURFACE ANTIGEN PROTEIN PSA"/>
    <property type="match status" value="1"/>
</dbReference>
<dbReference type="Proteomes" id="UP000439903">
    <property type="component" value="Unassembled WGS sequence"/>
</dbReference>
<comment type="caution">
    <text evidence="3">The sequence shown here is derived from an EMBL/GenBank/DDBJ whole genome shotgun (WGS) entry which is preliminary data.</text>
</comment>
<dbReference type="Pfam" id="PF00069">
    <property type="entry name" value="Pkinase"/>
    <property type="match status" value="1"/>
</dbReference>
<keyword evidence="3" id="KW-0418">Kinase</keyword>
<dbReference type="GO" id="GO:0004672">
    <property type="term" value="F:protein kinase activity"/>
    <property type="evidence" value="ECO:0007669"/>
    <property type="project" value="InterPro"/>
</dbReference>
<keyword evidence="4" id="KW-1185">Reference proteome</keyword>
<dbReference type="Gene3D" id="3.30.200.20">
    <property type="entry name" value="Phosphorylase Kinase, domain 1"/>
    <property type="match status" value="1"/>
</dbReference>
<reference evidence="3 4" key="1">
    <citation type="journal article" date="2019" name="Environ. Microbiol.">
        <title>At the nexus of three kingdoms: the genome of the mycorrhizal fungus Gigaspora margarita provides insights into plant, endobacterial and fungal interactions.</title>
        <authorList>
            <person name="Venice F."/>
            <person name="Ghignone S."/>
            <person name="Salvioli di Fossalunga A."/>
            <person name="Amselem J."/>
            <person name="Novero M."/>
            <person name="Xianan X."/>
            <person name="Sedzielewska Toro K."/>
            <person name="Morin E."/>
            <person name="Lipzen A."/>
            <person name="Grigoriev I.V."/>
            <person name="Henrissat B."/>
            <person name="Martin F.M."/>
            <person name="Bonfante P."/>
        </authorList>
    </citation>
    <scope>NUCLEOTIDE SEQUENCE [LARGE SCALE GENOMIC DNA]</scope>
    <source>
        <strain evidence="3 4">BEG34</strain>
    </source>
</reference>
<dbReference type="OrthoDB" id="2365603at2759"/>